<accession>A0AAV2YG10</accession>
<dbReference type="AlphaFoldDB" id="A0AAV2YG10"/>
<protein>
    <submittedName>
        <fullName evidence="1">Uncharacterized protein</fullName>
    </submittedName>
</protein>
<reference evidence="1" key="2">
    <citation type="journal article" date="2023" name="Microbiol Resour">
        <title>Decontamination and Annotation of the Draft Genome Sequence of the Oomycete Lagenidium giganteum ARSEF 373.</title>
        <authorList>
            <person name="Morgan W.R."/>
            <person name="Tartar A."/>
        </authorList>
    </citation>
    <scope>NUCLEOTIDE SEQUENCE</scope>
    <source>
        <strain evidence="1">ARSEF 373</strain>
    </source>
</reference>
<comment type="caution">
    <text evidence="1">The sequence shown here is derived from an EMBL/GenBank/DDBJ whole genome shotgun (WGS) entry which is preliminary data.</text>
</comment>
<keyword evidence="2" id="KW-1185">Reference proteome</keyword>
<proteinExistence type="predicted"/>
<reference evidence="1" key="1">
    <citation type="submission" date="2022-11" db="EMBL/GenBank/DDBJ databases">
        <authorList>
            <person name="Morgan W.R."/>
            <person name="Tartar A."/>
        </authorList>
    </citation>
    <scope>NUCLEOTIDE SEQUENCE</scope>
    <source>
        <strain evidence="1">ARSEF 373</strain>
    </source>
</reference>
<organism evidence="1 2">
    <name type="scientific">Lagenidium giganteum</name>
    <dbReference type="NCBI Taxonomy" id="4803"/>
    <lineage>
        <taxon>Eukaryota</taxon>
        <taxon>Sar</taxon>
        <taxon>Stramenopiles</taxon>
        <taxon>Oomycota</taxon>
        <taxon>Peronosporomycetes</taxon>
        <taxon>Pythiales</taxon>
        <taxon>Pythiaceae</taxon>
    </lineage>
</organism>
<evidence type="ECO:0000313" key="2">
    <source>
        <dbReference type="Proteomes" id="UP001146120"/>
    </source>
</evidence>
<evidence type="ECO:0000313" key="1">
    <source>
        <dbReference type="EMBL" id="DAZ94040.1"/>
    </source>
</evidence>
<dbReference type="Proteomes" id="UP001146120">
    <property type="component" value="Unassembled WGS sequence"/>
</dbReference>
<gene>
    <name evidence="1" type="ORF">N0F65_001471</name>
</gene>
<name>A0AAV2YG10_9STRA</name>
<sequence>MLENNFIKPITTDTDLVELARLLNVQLNGIIDIRDANNLPHEGSYIILLRTGDSTGHWKLGLTKYNNIQYQGSKNDFCGIYCLLWLYSKQKNDPDVLKGFIDLDTDIS</sequence>
<dbReference type="EMBL" id="DAKRPA010000274">
    <property type="protein sequence ID" value="DAZ94040.1"/>
    <property type="molecule type" value="Genomic_DNA"/>
</dbReference>